<evidence type="ECO:0000313" key="1">
    <source>
        <dbReference type="EMBL" id="TNH39402.1"/>
    </source>
</evidence>
<keyword evidence="2" id="KW-1185">Reference proteome</keyword>
<sequence length="362" mass="40522">MSMETVVELSAASDGASLIIHFTGGIHAWKIGTNLWDIGPISEGGVPVSKGSFSTEELQKFAGEKGLHAIAFEDCVMSSGVYYLVMREITKKNENHLFASANEWRNIESNITQARLDDYLTEHAKTGRDELDQVLDAKTSIEAVTGYISDSLRSLDISVSAISDHYYEQLSLGIREGYDKDQRFETAGNIAMYAHVHAFFLQIGAARDYLAKLISIRTGFGESKDAINRLVDCLCVDRLPNDAILNYLVTNGNIVNKADTRRMIQAGWLEEVGEIRNQFVHKRPYGSLACGKNGFIDSTDHTLGLHRYSRLASLPNGENRDILDVVAYHYEQCNQFFIDIAKLTNMRREIRTITDKGIINIR</sequence>
<evidence type="ECO:0000313" key="2">
    <source>
        <dbReference type="Proteomes" id="UP000304880"/>
    </source>
</evidence>
<dbReference type="RefSeq" id="WP_218062294.1">
    <property type="nucleotide sequence ID" value="NZ_VDDC01000015.1"/>
</dbReference>
<comment type="caution">
    <text evidence="1">The sequence shown here is derived from an EMBL/GenBank/DDBJ whole genome shotgun (WGS) entry which is preliminary data.</text>
</comment>
<dbReference type="Proteomes" id="UP000304880">
    <property type="component" value="Unassembled WGS sequence"/>
</dbReference>
<gene>
    <name evidence="1" type="ORF">FHD67_09505</name>
</gene>
<proteinExistence type="predicted"/>
<reference evidence="1 2" key="1">
    <citation type="submission" date="2019-06" db="EMBL/GenBank/DDBJ databases">
        <authorList>
            <person name="Li J."/>
        </authorList>
    </citation>
    <scope>NUCLEOTIDE SEQUENCE [LARGE SCALE GENOMIC DNA]</scope>
    <source>
        <strain evidence="1 2">CGMCC 1.8012</strain>
    </source>
</reference>
<accession>A0A5C4R645</accession>
<name>A0A5C4R645_9RHOB</name>
<dbReference type="EMBL" id="VDDC01000015">
    <property type="protein sequence ID" value="TNH39402.1"/>
    <property type="molecule type" value="Genomic_DNA"/>
</dbReference>
<protein>
    <submittedName>
        <fullName evidence="1">Uncharacterized protein</fullName>
    </submittedName>
</protein>
<organism evidence="1 2">
    <name type="scientific">Paracoccus haeundaensis</name>
    <dbReference type="NCBI Taxonomy" id="225362"/>
    <lineage>
        <taxon>Bacteria</taxon>
        <taxon>Pseudomonadati</taxon>
        <taxon>Pseudomonadota</taxon>
        <taxon>Alphaproteobacteria</taxon>
        <taxon>Rhodobacterales</taxon>
        <taxon>Paracoccaceae</taxon>
        <taxon>Paracoccus</taxon>
    </lineage>
</organism>
<dbReference type="AlphaFoldDB" id="A0A5C4R645"/>